<dbReference type="Proteomes" id="UP000383932">
    <property type="component" value="Unassembled WGS sequence"/>
</dbReference>
<dbReference type="Gene3D" id="3.60.10.10">
    <property type="entry name" value="Endonuclease/exonuclease/phosphatase"/>
    <property type="match status" value="1"/>
</dbReference>
<organism evidence="2 3">
    <name type="scientific">Ceratobasidium theobromae</name>
    <dbReference type="NCBI Taxonomy" id="1582974"/>
    <lineage>
        <taxon>Eukaryota</taxon>
        <taxon>Fungi</taxon>
        <taxon>Dikarya</taxon>
        <taxon>Basidiomycota</taxon>
        <taxon>Agaricomycotina</taxon>
        <taxon>Agaricomycetes</taxon>
        <taxon>Cantharellales</taxon>
        <taxon>Ceratobasidiaceae</taxon>
        <taxon>Ceratobasidium</taxon>
    </lineage>
</organism>
<dbReference type="PANTHER" id="PTHR42834:SF1">
    <property type="entry name" value="ENDONUCLEASE_EXONUCLEASE_PHOSPHATASE FAMILY PROTEIN (AFU_ORTHOLOGUE AFUA_3G09210)"/>
    <property type="match status" value="1"/>
</dbReference>
<feature type="domain" description="Endonuclease/exonuclease/phosphatase" evidence="1">
    <location>
        <begin position="363"/>
        <end position="651"/>
    </location>
</feature>
<keyword evidence="3" id="KW-1185">Reference proteome</keyword>
<dbReference type="EMBL" id="SSOP01000032">
    <property type="protein sequence ID" value="KAB5593711.1"/>
    <property type="molecule type" value="Genomic_DNA"/>
</dbReference>
<dbReference type="Pfam" id="PF03372">
    <property type="entry name" value="Exo_endo_phos"/>
    <property type="match status" value="1"/>
</dbReference>
<sequence length="844" mass="90589">MNALVGDTYKEAARVLAGSIQSAQMVLGRLLSISGSAAIVAAQALSIASVNGKGYGSPYVGQTVAVQGLVTAKGPSGFWLADVGNATTLGSSGIYVYSTSTTIRGQVMVGDIVSLGGARVSLYRATTDTDNIFLTELTSPTNISVLSSGNAVVPIVIGVGRPGPPTEQYTSLDGGNVFGVPNNQSQLSTAGLTLQAADYGLDYWQSLVGTLVTVRSPVALGFPNTYGDFWTHGDWKVTGKNKRGGLTITSDAVGVTDANPEAIAIGSPLDGTRNPPTAANSTGLRLGSTLTDITGILTYAFDTYRVLPLTAPKVLSAPDYNPEPTTLAANSTADAENCSMLTIGDYNVENLDPKDAHLPVIAAHIVQYLKTPDIMWLQEIQDESGSTDDGNTSAKGTLDALVAAIQNASSTAGGPGVSYAWAQVDPIDGTSGGEPGGNIRPAFLYRPEVLELVNFNQATANDGAIVTGTGSNATLNFNPAPISPLDPAFNNSRKPLVALFRVLATNTTLWSIDVHQSSKGGSSPLHGDWRTPVNGAINARVAQAEVTATFIKTILTADPNAHVVIAGDFNEFLATPAAFAPYTSIGMRDLDVIVNHDPVERYTYIFDMNTQQLDHALASPAVWNSTKSKVNWEHIHVNSWRETTALRASDHDPSVGRLRLCGAPPLVCDMRVGEWCAAPLPSFKDRETWPQLRSAGGKQSPRSEVIGLENMFGCRRIHTRKLGTTIKPHRKAIFIMVQWCGFPEQRDEEREGHKDRHVAYWEEHGNPELELWRFETGFDHGWGAGNNEEQGGLTEQRLQEHIEEHGGNDEGGHAWEYEHGYRQGLDAFWNFRRNNPGEFEDPPE</sequence>
<dbReference type="InterPro" id="IPR005135">
    <property type="entry name" value="Endo/exonuclease/phosphatase"/>
</dbReference>
<evidence type="ECO:0000259" key="1">
    <source>
        <dbReference type="Pfam" id="PF03372"/>
    </source>
</evidence>
<dbReference type="InterPro" id="IPR036691">
    <property type="entry name" value="Endo/exonu/phosph_ase_sf"/>
</dbReference>
<evidence type="ECO:0000313" key="3">
    <source>
        <dbReference type="Proteomes" id="UP000383932"/>
    </source>
</evidence>
<reference evidence="2 3" key="1">
    <citation type="journal article" date="2019" name="Fungal Biol. Biotechnol.">
        <title>Draft genome sequence of fastidious pathogen Ceratobasidium theobromae, which causes vascular-streak dieback in Theobroma cacao.</title>
        <authorList>
            <person name="Ali S.S."/>
            <person name="Asman A."/>
            <person name="Shao J."/>
            <person name="Firmansyah A.P."/>
            <person name="Susilo A.W."/>
            <person name="Rosmana A."/>
            <person name="McMahon P."/>
            <person name="Junaid M."/>
            <person name="Guest D."/>
            <person name="Kheng T.Y."/>
            <person name="Meinhardt L.W."/>
            <person name="Bailey B.A."/>
        </authorList>
    </citation>
    <scope>NUCLEOTIDE SEQUENCE [LARGE SCALE GENOMIC DNA]</scope>
    <source>
        <strain evidence="2 3">CT2</strain>
    </source>
</reference>
<comment type="caution">
    <text evidence="2">The sequence shown here is derived from an EMBL/GenBank/DDBJ whole genome shotgun (WGS) entry which is preliminary data.</text>
</comment>
<name>A0A5N5QQ87_9AGAM</name>
<dbReference type="OrthoDB" id="47488at2759"/>
<accession>A0A5N5QQ87</accession>
<proteinExistence type="predicted"/>
<dbReference type="AlphaFoldDB" id="A0A5N5QQ87"/>
<gene>
    <name evidence="2" type="ORF">CTheo_2894</name>
</gene>
<dbReference type="CDD" id="cd04486">
    <property type="entry name" value="YhcR_OBF_like"/>
    <property type="match status" value="1"/>
</dbReference>
<protein>
    <recommendedName>
        <fullName evidence="1">Endonuclease/exonuclease/phosphatase domain-containing protein</fullName>
    </recommendedName>
</protein>
<dbReference type="PANTHER" id="PTHR42834">
    <property type="entry name" value="ENDONUCLEASE/EXONUCLEASE/PHOSPHATASE FAMILY PROTEIN (AFU_ORTHOLOGUE AFUA_3G09210)"/>
    <property type="match status" value="1"/>
</dbReference>
<evidence type="ECO:0000313" key="2">
    <source>
        <dbReference type="EMBL" id="KAB5593711.1"/>
    </source>
</evidence>
<dbReference type="SUPFAM" id="SSF56219">
    <property type="entry name" value="DNase I-like"/>
    <property type="match status" value="1"/>
</dbReference>